<comment type="caution">
    <text evidence="2">The sequence shown here is derived from an EMBL/GenBank/DDBJ whole genome shotgun (WGS) entry which is preliminary data.</text>
</comment>
<evidence type="ECO:0000313" key="2">
    <source>
        <dbReference type="EMBL" id="GIF08860.1"/>
    </source>
</evidence>
<dbReference type="InterPro" id="IPR041427">
    <property type="entry name" value="AbiJ-NTD3"/>
</dbReference>
<feature type="domain" description="AbiJ-NTD3" evidence="1">
    <location>
        <begin position="14"/>
        <end position="184"/>
    </location>
</feature>
<sequence>MTSSPKPPPTATGRITHVTRRRLIEGFAEMPTAHWSGDLDEVDFLARLYPLEEMPSTDSRREYGTAAADIWQHRVNNPSDWPDNWIFTDERFGLADNDEALLAFLVEMLHPEVRTHLAEVEQLRDFLNSVLVHDGYEIVQVDAISGAPIFDYRLIGSGVRGSMKNLIFAAVGHKPEIVLDDALNNDLRIVRNAENCLVYDRTLGSRGLTWADLTDWWAEQQGTAGAPTRELFLSLCQRLDRSLANDAERRIMRTYIDRSLRLGPTIPALIPQVYLHYDPRTASQRRTPGPLPRQRMDFLLLLPGRARVVIECDGKQHYADDNGHADPRRYAEMVAEDRELRLKGYEVYRFGGAELTNDRAAERLLSAFFDRLDQRHKS</sequence>
<gene>
    <name evidence="2" type="ORF">Asi03nite_63980</name>
</gene>
<dbReference type="AlphaFoldDB" id="A0A919TPG1"/>
<protein>
    <recommendedName>
        <fullName evidence="1">AbiJ-NTD3 domain-containing protein</fullName>
    </recommendedName>
</protein>
<keyword evidence="3" id="KW-1185">Reference proteome</keyword>
<reference evidence="2" key="1">
    <citation type="submission" date="2021-01" db="EMBL/GenBank/DDBJ databases">
        <title>Whole genome shotgun sequence of Actinoplanes siamensis NBRC 109076.</title>
        <authorList>
            <person name="Komaki H."/>
            <person name="Tamura T."/>
        </authorList>
    </citation>
    <scope>NUCLEOTIDE SEQUENCE</scope>
    <source>
        <strain evidence="2">NBRC 109076</strain>
    </source>
</reference>
<dbReference type="EMBL" id="BOMW01000069">
    <property type="protein sequence ID" value="GIF08860.1"/>
    <property type="molecule type" value="Genomic_DNA"/>
</dbReference>
<dbReference type="Proteomes" id="UP000629619">
    <property type="component" value="Unassembled WGS sequence"/>
</dbReference>
<name>A0A919TPG1_9ACTN</name>
<dbReference type="Pfam" id="PF18860">
    <property type="entry name" value="AbiJ_NTD3"/>
    <property type="match status" value="1"/>
</dbReference>
<organism evidence="2 3">
    <name type="scientific">Actinoplanes siamensis</name>
    <dbReference type="NCBI Taxonomy" id="1223317"/>
    <lineage>
        <taxon>Bacteria</taxon>
        <taxon>Bacillati</taxon>
        <taxon>Actinomycetota</taxon>
        <taxon>Actinomycetes</taxon>
        <taxon>Micromonosporales</taxon>
        <taxon>Micromonosporaceae</taxon>
        <taxon>Actinoplanes</taxon>
    </lineage>
</organism>
<evidence type="ECO:0000259" key="1">
    <source>
        <dbReference type="Pfam" id="PF18860"/>
    </source>
</evidence>
<dbReference type="Gene3D" id="3.40.960.10">
    <property type="entry name" value="VSR Endonuclease"/>
    <property type="match status" value="1"/>
</dbReference>
<accession>A0A919TPG1</accession>
<evidence type="ECO:0000313" key="3">
    <source>
        <dbReference type="Proteomes" id="UP000629619"/>
    </source>
</evidence>
<dbReference type="RefSeq" id="WP_203684205.1">
    <property type="nucleotide sequence ID" value="NZ_BOMW01000069.1"/>
</dbReference>
<proteinExistence type="predicted"/>